<dbReference type="PANTHER" id="PTHR43268:SF6">
    <property type="entry name" value="THIOSULFATE SULFURTRANSFERASE_RHODANESE-LIKE DOMAIN-CONTAINING PROTEIN 2"/>
    <property type="match status" value="1"/>
</dbReference>
<feature type="domain" description="Rhodanese" evidence="2">
    <location>
        <begin position="145"/>
        <end position="240"/>
    </location>
</feature>
<dbReference type="Gene3D" id="3.30.70.100">
    <property type="match status" value="1"/>
</dbReference>
<dbReference type="PANTHER" id="PTHR43268">
    <property type="entry name" value="THIOSULFATE SULFURTRANSFERASE/RHODANESE-LIKE DOMAIN-CONTAINING PROTEIN 2"/>
    <property type="match status" value="1"/>
</dbReference>
<dbReference type="CDD" id="cd01518">
    <property type="entry name" value="RHOD_YceA"/>
    <property type="match status" value="1"/>
</dbReference>
<protein>
    <recommendedName>
        <fullName evidence="2">Rhodanese domain-containing protein</fullName>
    </recommendedName>
</protein>
<dbReference type="EMBL" id="HBIN01009431">
    <property type="protein sequence ID" value="CAE0436782.1"/>
    <property type="molecule type" value="Transcribed_RNA"/>
</dbReference>
<accession>A0A6S8BU70</accession>
<dbReference type="SUPFAM" id="SSF52821">
    <property type="entry name" value="Rhodanese/Cell cycle control phosphatase"/>
    <property type="match status" value="1"/>
</dbReference>
<dbReference type="AlphaFoldDB" id="A0A6S8BU70"/>
<evidence type="ECO:0000259" key="2">
    <source>
        <dbReference type="PROSITE" id="PS50206"/>
    </source>
</evidence>
<organism evidence="3">
    <name type="scientific">Aplanochytrium stocchinoi</name>
    <dbReference type="NCBI Taxonomy" id="215587"/>
    <lineage>
        <taxon>Eukaryota</taxon>
        <taxon>Sar</taxon>
        <taxon>Stramenopiles</taxon>
        <taxon>Bigyra</taxon>
        <taxon>Labyrinthulomycetes</taxon>
        <taxon>Thraustochytrida</taxon>
        <taxon>Thraustochytriidae</taxon>
        <taxon>Aplanochytrium</taxon>
    </lineage>
</organism>
<dbReference type="Pfam" id="PF12368">
    <property type="entry name" value="Rhodanese_C"/>
    <property type="match status" value="1"/>
</dbReference>
<evidence type="ECO:0000313" key="4">
    <source>
        <dbReference type="EMBL" id="CAE0436783.1"/>
    </source>
</evidence>
<gene>
    <name evidence="3" type="ORF">ASTO00021_LOCUS7031</name>
    <name evidence="4" type="ORF">ASTO00021_LOCUS7032</name>
</gene>
<dbReference type="InterPro" id="IPR040503">
    <property type="entry name" value="TRHO_N"/>
</dbReference>
<dbReference type="SMART" id="SM00450">
    <property type="entry name" value="RHOD"/>
    <property type="match status" value="1"/>
</dbReference>
<dbReference type="EMBL" id="HBIN01009432">
    <property type="protein sequence ID" value="CAE0436783.1"/>
    <property type="molecule type" value="Transcribed_RNA"/>
</dbReference>
<evidence type="ECO:0000256" key="1">
    <source>
        <dbReference type="SAM" id="MobiDB-lite"/>
    </source>
</evidence>
<dbReference type="Pfam" id="PF00581">
    <property type="entry name" value="Rhodanese"/>
    <property type="match status" value="1"/>
</dbReference>
<dbReference type="InterPro" id="IPR020936">
    <property type="entry name" value="TrhO"/>
</dbReference>
<dbReference type="PROSITE" id="PS50206">
    <property type="entry name" value="RHODANESE_3"/>
    <property type="match status" value="1"/>
</dbReference>
<reference evidence="3" key="1">
    <citation type="submission" date="2021-01" db="EMBL/GenBank/DDBJ databases">
        <authorList>
            <person name="Corre E."/>
            <person name="Pelletier E."/>
            <person name="Niang G."/>
            <person name="Scheremetjew M."/>
            <person name="Finn R."/>
            <person name="Kale V."/>
            <person name="Holt S."/>
            <person name="Cochrane G."/>
            <person name="Meng A."/>
            <person name="Brown T."/>
            <person name="Cohen L."/>
        </authorList>
    </citation>
    <scope>NUCLEOTIDE SEQUENCE</scope>
    <source>
        <strain evidence="3">GSBS06</strain>
    </source>
</reference>
<proteinExistence type="predicted"/>
<dbReference type="InterPro" id="IPR036873">
    <property type="entry name" value="Rhodanese-like_dom_sf"/>
</dbReference>
<dbReference type="InterPro" id="IPR001763">
    <property type="entry name" value="Rhodanese-like_dom"/>
</dbReference>
<dbReference type="InterPro" id="IPR022111">
    <property type="entry name" value="Rhodanese_C"/>
</dbReference>
<feature type="region of interest" description="Disordered" evidence="1">
    <location>
        <begin position="422"/>
        <end position="456"/>
    </location>
</feature>
<dbReference type="Gene3D" id="3.40.250.10">
    <property type="entry name" value="Rhodanese-like domain"/>
    <property type="match status" value="1"/>
</dbReference>
<evidence type="ECO:0000313" key="3">
    <source>
        <dbReference type="EMBL" id="CAE0436782.1"/>
    </source>
</evidence>
<name>A0A6S8BU70_9STRA</name>
<dbReference type="Pfam" id="PF17773">
    <property type="entry name" value="UPF0176_N"/>
    <property type="match status" value="1"/>
</dbReference>
<sequence>MEATSASSSERGRDSTIILFYKYVLVPEPENQRKWQMEKLDRLNLTGRLRVSEEGINGSLYGKKENVEQYKKEMEESGTFSGIDWKHSAPTGDEDPFDGMQRIRVSREITGTGPMAEFKPTALGGQGGTHLTPKEFAKVVKKSLESDEYVVIDTRNHYETVVGKFRGAVDPKLRSFAQFPHWLEANYDKIKGKKVGLYCTGGIRCEKASAYVKSLGLANEVYQLKGGIHSYLEEFSPNAGRDKGVYVDYAKTEEEKDPENKNQEEEAEVKECLYDGINFQFDNRFSRKEAGLGSDVAIGKCTYCFNPHTNIFDDARCHICTDFLLICDECLEKQKESEGLDEEGLVIIYCPEHRLLGDDWREFLKNLTWTPKQLEDAKQALRKLRFVSDEKCRNGSKSQNRRKQNLQKQIDRIELWQKENPEFAVFGSSPSGEGKEGEPEPESTKAFVPFVPFLNP</sequence>